<organism evidence="1 2">
    <name type="scientific">Caerostris extrusa</name>
    <name type="common">Bark spider</name>
    <name type="synonym">Caerostris bankana</name>
    <dbReference type="NCBI Taxonomy" id="172846"/>
    <lineage>
        <taxon>Eukaryota</taxon>
        <taxon>Metazoa</taxon>
        <taxon>Ecdysozoa</taxon>
        <taxon>Arthropoda</taxon>
        <taxon>Chelicerata</taxon>
        <taxon>Arachnida</taxon>
        <taxon>Araneae</taxon>
        <taxon>Araneomorphae</taxon>
        <taxon>Entelegynae</taxon>
        <taxon>Araneoidea</taxon>
        <taxon>Araneidae</taxon>
        <taxon>Caerostris</taxon>
    </lineage>
</organism>
<name>A0AAV4UUW7_CAEEX</name>
<accession>A0AAV4UUW7</accession>
<dbReference type="Proteomes" id="UP001054945">
    <property type="component" value="Unassembled WGS sequence"/>
</dbReference>
<gene>
    <name evidence="1" type="ORF">CEXT_11911</name>
</gene>
<protein>
    <submittedName>
        <fullName evidence="1">Uncharacterized protein</fullName>
    </submittedName>
</protein>
<evidence type="ECO:0000313" key="1">
    <source>
        <dbReference type="EMBL" id="GIY61569.1"/>
    </source>
</evidence>
<keyword evidence="2" id="KW-1185">Reference proteome</keyword>
<evidence type="ECO:0000313" key="2">
    <source>
        <dbReference type="Proteomes" id="UP001054945"/>
    </source>
</evidence>
<comment type="caution">
    <text evidence="1">The sequence shown here is derived from an EMBL/GenBank/DDBJ whole genome shotgun (WGS) entry which is preliminary data.</text>
</comment>
<sequence length="166" mass="18722">MGELAPFILRPPRSTLYPNPKGFLKGVDRMISKVVKLPRKANGIRCSKTQTRSKICGPQQPIQTQSQISALVNGDIHSHLKARTCIESSPVSGARRHDRPLKRVLSELGLQLRRQLWASPVQLTGVLATPTQQRSLFKLLAERNARVHQGFPRVEFRERLFWRGGA</sequence>
<proteinExistence type="predicted"/>
<dbReference type="EMBL" id="BPLR01013484">
    <property type="protein sequence ID" value="GIY61569.1"/>
    <property type="molecule type" value="Genomic_DNA"/>
</dbReference>
<reference evidence="1 2" key="1">
    <citation type="submission" date="2021-06" db="EMBL/GenBank/DDBJ databases">
        <title>Caerostris extrusa draft genome.</title>
        <authorList>
            <person name="Kono N."/>
            <person name="Arakawa K."/>
        </authorList>
    </citation>
    <scope>NUCLEOTIDE SEQUENCE [LARGE SCALE GENOMIC DNA]</scope>
</reference>
<dbReference type="AlphaFoldDB" id="A0AAV4UUW7"/>